<evidence type="ECO:0000256" key="3">
    <source>
        <dbReference type="ARBA" id="ARBA00023274"/>
    </source>
</evidence>
<keyword evidence="3" id="KW-0687">Ribonucleoprotein</keyword>
<organism evidence="4">
    <name type="scientific">hydrothermal vent metagenome</name>
    <dbReference type="NCBI Taxonomy" id="652676"/>
    <lineage>
        <taxon>unclassified sequences</taxon>
        <taxon>metagenomes</taxon>
        <taxon>ecological metagenomes</taxon>
    </lineage>
</organism>
<dbReference type="CDD" id="cd00427">
    <property type="entry name" value="Ribosomal_L29_HIP"/>
    <property type="match status" value="1"/>
</dbReference>
<dbReference type="PANTHER" id="PTHR10916:SF0">
    <property type="entry name" value="LARGE RIBOSOMAL SUBUNIT PROTEIN UL29C"/>
    <property type="match status" value="1"/>
</dbReference>
<accession>A0A3B0YWT7</accession>
<dbReference type="GO" id="GO:0003735">
    <property type="term" value="F:structural constituent of ribosome"/>
    <property type="evidence" value="ECO:0007669"/>
    <property type="project" value="InterPro"/>
</dbReference>
<evidence type="ECO:0000256" key="1">
    <source>
        <dbReference type="ARBA" id="ARBA00009254"/>
    </source>
</evidence>
<dbReference type="HAMAP" id="MF_00374">
    <property type="entry name" value="Ribosomal_uL29"/>
    <property type="match status" value="1"/>
</dbReference>
<reference evidence="4" key="1">
    <citation type="submission" date="2018-06" db="EMBL/GenBank/DDBJ databases">
        <authorList>
            <person name="Zhirakovskaya E."/>
        </authorList>
    </citation>
    <scope>NUCLEOTIDE SEQUENCE</scope>
</reference>
<dbReference type="EMBL" id="UOFO01000029">
    <property type="protein sequence ID" value="VAW83861.1"/>
    <property type="molecule type" value="Genomic_DNA"/>
</dbReference>
<sequence>MNAGQLREKNRTELQDELLSLAKERFNLRMQSGSGQLPTHHQLRVVRKNIARVKTVMREKAKAES</sequence>
<evidence type="ECO:0000313" key="4">
    <source>
        <dbReference type="EMBL" id="VAW83861.1"/>
    </source>
</evidence>
<dbReference type="GO" id="GO:0006412">
    <property type="term" value="P:translation"/>
    <property type="evidence" value="ECO:0007669"/>
    <property type="project" value="InterPro"/>
</dbReference>
<proteinExistence type="inferred from homology"/>
<gene>
    <name evidence="4" type="ORF">MNBD_GAMMA16-1131</name>
</gene>
<dbReference type="GO" id="GO:0022625">
    <property type="term" value="C:cytosolic large ribosomal subunit"/>
    <property type="evidence" value="ECO:0007669"/>
    <property type="project" value="TreeGrafter"/>
</dbReference>
<dbReference type="AlphaFoldDB" id="A0A3B0YWT7"/>
<comment type="similarity">
    <text evidence="1">Belongs to the universal ribosomal protein uL29 family.</text>
</comment>
<dbReference type="Gene3D" id="6.10.140.1970">
    <property type="match status" value="1"/>
</dbReference>
<protein>
    <submittedName>
        <fullName evidence="4">LSU ribosomal protein L29p (L35e)</fullName>
    </submittedName>
</protein>
<dbReference type="InterPro" id="IPR036049">
    <property type="entry name" value="Ribosomal_uL29_sf"/>
</dbReference>
<keyword evidence="2 4" id="KW-0689">Ribosomal protein</keyword>
<dbReference type="NCBIfam" id="TIGR00012">
    <property type="entry name" value="L29"/>
    <property type="match status" value="1"/>
</dbReference>
<evidence type="ECO:0000256" key="2">
    <source>
        <dbReference type="ARBA" id="ARBA00022980"/>
    </source>
</evidence>
<dbReference type="SUPFAM" id="SSF46561">
    <property type="entry name" value="Ribosomal protein L29 (L29p)"/>
    <property type="match status" value="1"/>
</dbReference>
<dbReference type="Pfam" id="PF00831">
    <property type="entry name" value="Ribosomal_L29"/>
    <property type="match status" value="1"/>
</dbReference>
<dbReference type="InterPro" id="IPR050063">
    <property type="entry name" value="Ribosomal_protein_uL29"/>
</dbReference>
<dbReference type="PANTHER" id="PTHR10916">
    <property type="entry name" value="60S RIBOSOMAL PROTEIN L35/50S RIBOSOMAL PROTEIN L29"/>
    <property type="match status" value="1"/>
</dbReference>
<name>A0A3B0YWT7_9ZZZZ</name>
<dbReference type="InterPro" id="IPR001854">
    <property type="entry name" value="Ribosomal_uL29"/>
</dbReference>